<dbReference type="KEGG" id="cvr:CHLNCDRAFT_143573"/>
<feature type="domain" description="Xaa-Pro dipeptidyl-peptidase-like" evidence="2">
    <location>
        <begin position="68"/>
        <end position="137"/>
    </location>
</feature>
<dbReference type="eggNOG" id="ENOG502R392">
    <property type="taxonomic scope" value="Eukaryota"/>
</dbReference>
<dbReference type="InterPro" id="IPR000383">
    <property type="entry name" value="Xaa-Pro-like_dom"/>
</dbReference>
<evidence type="ECO:0000259" key="2">
    <source>
        <dbReference type="Pfam" id="PF02129"/>
    </source>
</evidence>
<dbReference type="InParanoid" id="E1ZB76"/>
<dbReference type="PANTHER" id="PTHR42103:SF2">
    <property type="entry name" value="AB HYDROLASE-1 DOMAIN-CONTAINING PROTEIN"/>
    <property type="match status" value="1"/>
</dbReference>
<proteinExistence type="predicted"/>
<name>E1ZB76_CHLVA</name>
<dbReference type="STRING" id="554065.E1ZB76"/>
<feature type="compositionally biased region" description="Low complexity" evidence="1">
    <location>
        <begin position="285"/>
        <end position="327"/>
    </location>
</feature>
<evidence type="ECO:0000313" key="4">
    <source>
        <dbReference type="Proteomes" id="UP000008141"/>
    </source>
</evidence>
<organism evidence="4">
    <name type="scientific">Chlorella variabilis</name>
    <name type="common">Green alga</name>
    <dbReference type="NCBI Taxonomy" id="554065"/>
    <lineage>
        <taxon>Eukaryota</taxon>
        <taxon>Viridiplantae</taxon>
        <taxon>Chlorophyta</taxon>
        <taxon>core chlorophytes</taxon>
        <taxon>Trebouxiophyceae</taxon>
        <taxon>Chlorellales</taxon>
        <taxon>Chlorellaceae</taxon>
        <taxon>Chlorella clade</taxon>
        <taxon>Chlorella</taxon>
    </lineage>
</organism>
<dbReference type="RefSeq" id="XP_005849280.1">
    <property type="nucleotide sequence ID" value="XM_005849218.1"/>
</dbReference>
<dbReference type="AlphaFoldDB" id="E1ZB76"/>
<dbReference type="GeneID" id="17356601"/>
<protein>
    <recommendedName>
        <fullName evidence="2">Xaa-Pro dipeptidyl-peptidase-like domain-containing protein</fullName>
    </recommendedName>
</protein>
<dbReference type="EMBL" id="GL433840">
    <property type="protein sequence ID" value="EFN57178.1"/>
    <property type="molecule type" value="Genomic_DNA"/>
</dbReference>
<keyword evidence="4" id="KW-1185">Reference proteome</keyword>
<dbReference type="InterPro" id="IPR029058">
    <property type="entry name" value="AB_hydrolase_fold"/>
</dbReference>
<evidence type="ECO:0000313" key="3">
    <source>
        <dbReference type="EMBL" id="EFN57178.1"/>
    </source>
</evidence>
<dbReference type="Gene3D" id="3.40.50.1820">
    <property type="entry name" value="alpha/beta hydrolase"/>
    <property type="match status" value="1"/>
</dbReference>
<dbReference type="OrthoDB" id="10260961at2759"/>
<gene>
    <name evidence="3" type="ORF">CHLNCDRAFT_143573</name>
</gene>
<feature type="region of interest" description="Disordered" evidence="1">
    <location>
        <begin position="283"/>
        <end position="332"/>
    </location>
</feature>
<accession>E1ZB76</accession>
<feature type="compositionally biased region" description="Low complexity" evidence="1">
    <location>
        <begin position="206"/>
        <end position="225"/>
    </location>
</feature>
<sequence>MAGRVKQRRGLIETSHAKLDALVYTNSERRGGAAVILHPYALLGGSMEDHVVAELFRAAASSPAFSLVVRYNQRGVGRSSGSMNVRGKEDMADVLDVVEWAAEQLPGPDKQVAVVGYSWGSCLAAYGLSHPAVAAYVGVSFPLGGLSFVLQTRRHFGEVCRASHVPRLLLIGDQDQFTKEEALRQAVLESGGALLRQDDSFEPQADAAAAGAATTGPGAGAAAAGAVGGGAASPAPAAALPGAERRQLLLRVFPDSDHFWMSHASLAAEYAVAWLQSLLQPGPQAGTEPGAEPGTAAAHAEAAGTEASAEKPAAAAGDPPQPAGDAAPAPPAAATLNSAQVVVTGAYS</sequence>
<dbReference type="GO" id="GO:0016787">
    <property type="term" value="F:hydrolase activity"/>
    <property type="evidence" value="ECO:0007669"/>
    <property type="project" value="InterPro"/>
</dbReference>
<evidence type="ECO:0000256" key="1">
    <source>
        <dbReference type="SAM" id="MobiDB-lite"/>
    </source>
</evidence>
<reference evidence="3 4" key="1">
    <citation type="journal article" date="2010" name="Plant Cell">
        <title>The Chlorella variabilis NC64A genome reveals adaptation to photosymbiosis, coevolution with viruses, and cryptic sex.</title>
        <authorList>
            <person name="Blanc G."/>
            <person name="Duncan G."/>
            <person name="Agarkova I."/>
            <person name="Borodovsky M."/>
            <person name="Gurnon J."/>
            <person name="Kuo A."/>
            <person name="Lindquist E."/>
            <person name="Lucas S."/>
            <person name="Pangilinan J."/>
            <person name="Polle J."/>
            <person name="Salamov A."/>
            <person name="Terry A."/>
            <person name="Yamada T."/>
            <person name="Dunigan D.D."/>
            <person name="Grigoriev I.V."/>
            <person name="Claverie J.M."/>
            <person name="Van Etten J.L."/>
        </authorList>
    </citation>
    <scope>NUCLEOTIDE SEQUENCE [LARGE SCALE GENOMIC DNA]</scope>
    <source>
        <strain evidence="3 4">NC64A</strain>
    </source>
</reference>
<feature type="region of interest" description="Disordered" evidence="1">
    <location>
        <begin position="206"/>
        <end position="238"/>
    </location>
</feature>
<dbReference type="Pfam" id="PF02129">
    <property type="entry name" value="Peptidase_S15"/>
    <property type="match status" value="1"/>
</dbReference>
<dbReference type="SUPFAM" id="SSF53474">
    <property type="entry name" value="alpha/beta-Hydrolases"/>
    <property type="match status" value="1"/>
</dbReference>
<dbReference type="PANTHER" id="PTHR42103">
    <property type="entry name" value="ALPHA/BETA-HYDROLASES SUPERFAMILY PROTEIN"/>
    <property type="match status" value="1"/>
</dbReference>
<dbReference type="Proteomes" id="UP000008141">
    <property type="component" value="Unassembled WGS sequence"/>
</dbReference>